<evidence type="ECO:0000313" key="2">
    <source>
        <dbReference type="EMBL" id="KAL2645485.1"/>
    </source>
</evidence>
<feature type="region of interest" description="Disordered" evidence="1">
    <location>
        <begin position="1"/>
        <end position="21"/>
    </location>
</feature>
<sequence length="68" mass="7509">MSPSQVGEVNTDPGFESVRGKPCKSEAKFCEKTDLSRQMQRKGSRINSQITALQHGRNVLIAGFQQTV</sequence>
<dbReference type="AlphaFoldDB" id="A0ABD1ZDG8"/>
<comment type="caution">
    <text evidence="2">The sequence shown here is derived from an EMBL/GenBank/DDBJ whole genome shotgun (WGS) entry which is preliminary data.</text>
</comment>
<accession>A0ABD1ZDG8</accession>
<reference evidence="2 3" key="1">
    <citation type="submission" date="2024-09" db="EMBL/GenBank/DDBJ databases">
        <title>Chromosome-scale assembly of Riccia fluitans.</title>
        <authorList>
            <person name="Paukszto L."/>
            <person name="Sawicki J."/>
            <person name="Karawczyk K."/>
            <person name="Piernik-Szablinska J."/>
            <person name="Szczecinska M."/>
            <person name="Mazdziarz M."/>
        </authorList>
    </citation>
    <scope>NUCLEOTIDE SEQUENCE [LARGE SCALE GENOMIC DNA]</scope>
    <source>
        <strain evidence="2">Rf_01</strain>
        <tissue evidence="2">Aerial parts of the thallus</tissue>
    </source>
</reference>
<organism evidence="2 3">
    <name type="scientific">Riccia fluitans</name>
    <dbReference type="NCBI Taxonomy" id="41844"/>
    <lineage>
        <taxon>Eukaryota</taxon>
        <taxon>Viridiplantae</taxon>
        <taxon>Streptophyta</taxon>
        <taxon>Embryophyta</taxon>
        <taxon>Marchantiophyta</taxon>
        <taxon>Marchantiopsida</taxon>
        <taxon>Marchantiidae</taxon>
        <taxon>Marchantiales</taxon>
        <taxon>Ricciaceae</taxon>
        <taxon>Riccia</taxon>
    </lineage>
</organism>
<gene>
    <name evidence="2" type="ORF">R1flu_013072</name>
</gene>
<keyword evidence="3" id="KW-1185">Reference proteome</keyword>
<protein>
    <submittedName>
        <fullName evidence="2">Uncharacterized protein</fullName>
    </submittedName>
</protein>
<dbReference type="Proteomes" id="UP001605036">
    <property type="component" value="Unassembled WGS sequence"/>
</dbReference>
<evidence type="ECO:0000313" key="3">
    <source>
        <dbReference type="Proteomes" id="UP001605036"/>
    </source>
</evidence>
<dbReference type="EMBL" id="JBHFFA010000002">
    <property type="protein sequence ID" value="KAL2645485.1"/>
    <property type="molecule type" value="Genomic_DNA"/>
</dbReference>
<proteinExistence type="predicted"/>
<evidence type="ECO:0000256" key="1">
    <source>
        <dbReference type="SAM" id="MobiDB-lite"/>
    </source>
</evidence>
<name>A0ABD1ZDG8_9MARC</name>